<dbReference type="SMART" id="SM00912">
    <property type="entry name" value="Haemagg_act"/>
    <property type="match status" value="1"/>
</dbReference>
<dbReference type="NCBIfam" id="TIGR01901">
    <property type="entry name" value="adhes_NPXG"/>
    <property type="match status" value="1"/>
</dbReference>
<dbReference type="PANTHER" id="PTHR12338:SF8">
    <property type="entry name" value="HEME_HEMOPEXIN-BINDING PROTEIN"/>
    <property type="match status" value="1"/>
</dbReference>
<name>A0ABT0PE81_9GAMM</name>
<evidence type="ECO:0000313" key="6">
    <source>
        <dbReference type="Proteomes" id="UP001203338"/>
    </source>
</evidence>
<reference evidence="5 6" key="1">
    <citation type="submission" date="2022-05" db="EMBL/GenBank/DDBJ databases">
        <authorList>
            <person name="Park J.-S."/>
        </authorList>
    </citation>
    <scope>NUCLEOTIDE SEQUENCE [LARGE SCALE GENOMIC DNA]</scope>
    <source>
        <strain evidence="5 6">2012CJ34-2</strain>
    </source>
</reference>
<dbReference type="InterPro" id="IPR011050">
    <property type="entry name" value="Pectin_lyase_fold/virulence"/>
</dbReference>
<evidence type="ECO:0000256" key="1">
    <source>
        <dbReference type="ARBA" id="ARBA00004613"/>
    </source>
</evidence>
<dbReference type="PANTHER" id="PTHR12338">
    <property type="entry name" value="AUTOTRANSPORTER"/>
    <property type="match status" value="1"/>
</dbReference>
<dbReference type="InterPro" id="IPR050909">
    <property type="entry name" value="Bact_Autotransporter_VF"/>
</dbReference>
<evidence type="ECO:0000313" key="5">
    <source>
        <dbReference type="EMBL" id="MCL6269351.1"/>
    </source>
</evidence>
<dbReference type="RefSeq" id="WP_249698343.1">
    <property type="nucleotide sequence ID" value="NZ_JAMFLX010000005.1"/>
</dbReference>
<dbReference type="EMBL" id="JAMFLX010000005">
    <property type="protein sequence ID" value="MCL6269351.1"/>
    <property type="molecule type" value="Genomic_DNA"/>
</dbReference>
<dbReference type="InterPro" id="IPR008638">
    <property type="entry name" value="FhaB/CdiA-like_TPS"/>
</dbReference>
<feature type="domain" description="Filamentous haemagglutinin FhaB/tRNA nuclease CdiA-like TPS" evidence="4">
    <location>
        <begin position="49"/>
        <end position="161"/>
    </location>
</feature>
<dbReference type="SUPFAM" id="SSF51126">
    <property type="entry name" value="Pectin lyase-like"/>
    <property type="match status" value="1"/>
</dbReference>
<comment type="subcellular location">
    <subcellularLocation>
        <location evidence="1">Secreted</location>
    </subcellularLocation>
</comment>
<sequence length="3488" mass="360279">MKTIDKLPQNSRHVSHQIKLTSIAKALKLQNAGLSQGLILLSLMSSGAVFAAPQGGVVVGGSGSISNSGKNTNIIQNTDKLAINWDSFNVNTDEKVKFIQPSSSSLVLNRVLDENPSMIHGSIDANGHVLLVNPRGVLFTETARINVNSMTASSLDIQTEDFMNGKFAFKGGGKGAVINKGVINAASGVVLQGEQVVNNGLIAADMVALAGGSETVLIFDSDQLIGVRVTKEILESQGVDSAVLNTGTIEAGEIVLTAQTAKGLFDTAVNNEGILEARGINARGGTIRLGGFGGRVADVVNSGTIDVSASGTNAKGGRVQVEGDSIQVKENSRIIATGDNGGGTVLIGGDYQGKNPDIHNATKVVVEAGSQIDASALEHGNGGKVIVWSDDTAVFAGEIKARGGVNTGDGGFVETSGKKHLTVTGRVNAGAPKGKSGNWLLDPENVTIKSGDNTEGVTGSIVYDEALEQALLDDTNITITATKNNSLPDGDSGNIKVEDNTVIDPSIGSGNAVSLTLNADNDITFGQGSGIGSKSLGDFNLFLNADNTVYIAENAVLNTHGGNFSSDSKNFINHGTINLDRDSIFDEYGNVSIQIGRNNQDGVGYIGTIINAASTTISATGSGYNTFVYEEGTIGFSDNDVTIDSQKLNGADAVAFGTVTYNGTIDYTGNSNGSLTGTGSDETFQLGENQTFGNYVRHRDINFSGLGTVDAGGGDNTINGSNSSNNFELTGADRVVKSHGTTFSGISTVNAGGGANTLTGSDEDDTFKLTGTGGQIVGNSITLNSISGPIDAGSKAGNTDNDTLVGTAGNDEFSLTGSSKQVDTGSTAGGFLFTGIEIVDAGNGTEDKVVGTNNNDNFSLTDNTNELIAQGITFKQVEQADAGSGSDNTVTGRSSADTYKLTGINKQVISQGITFQKIARIVDTSTNNILIGSASTDTFTLESNTNSTGNLTANGIEFKGITGNIDGKGGSDVLEGTTSDSDTFSINGVDNQVDAGGRIFIGIAQVDGNGGTDTVNGTSGNDTFELTDSNNSVKTNEITFNQITSVNAGEGSDTLNGSSDVDTFALTGTDGEFKGNLIRFTGITEDINAQGGADVLQGTNDADNFTLSSVFNKVSSAALTFLGISSVQAGTGDDTVTGADSATDFILETGNNQVTSQQITFSDIQLVSGGGDNSTNNSVKGTDNQEEYLLTGQNRQLITKGITFSNIGTVNSQQGSDTLTGSAQADSFELTGITNQIKANGIAFNDTAKDINAGGGNDTLTGTASDDSFELTTIAEKLIAGEFTISDLESVDGAGSDDTGNTLKGTSADDQYALTANTAEFIARGITFTRISEVKEDVHNNTLTGSTANDTFTVTNSTATQNDVMGNGVLFNGIANPVDGNGGNDTLVGTSGNDKFYLRTADNSVQSEGMVFTGISNVNGAHGQGSDSIIGTGGDEEFTLQATNNVIKAKEVVFSNITSVSGNGGSDSVKGFDANDNYLATGTKALTAKEVNFTGISTIAGTAATLTNNAGFQTVEIAGGALKLLGMSFDDVISYVGHSALDNVTDTDGGDWVTGAGQNSASKGPYNFSNIKAVATSGTARLSSSVAVDPNSENDAQIVEANNDGLKLKGINFLGALGFDGVSNRGDEINDITGFKWAITGNRASTRKANLGDQTFTDISKITTAGDIEDNTNSAWTVDDQKLATSTVNNLTVSNSSKIVTTGKVSNASNSTQEVALDKDNGTNTIALAGITFHGSKEYLGSTTNGVNDNITDNLGRTWGITGQNALAQTDDSITLGNINKLSGVSTVSNDTSDGLTATINSDSTLNVAGILFANAKNYTGHATKDDSVNDNRTSGDWTINADSLTTADLTFKQINSVDTSASVIDGLNSDWNVTTTKSVSNGALTFTGLSGLTSTGKLSNKGTTEQTVVINKDTSDLELLGVTFKSFTSYDGHGNGDQITDNSNSGWKLEDTRKASSQGRIFTNIDAVSTTGDIIDGTTSDWVTDGNKVATAKGVTFTGTTKVTMSGSLSSDATSAQTVEAKADSLKLAAIDFVGATGFTGKAGRKDKVSDSTGNNWEITGIQTAKRALGTNPETYQSFSLIEKVTTAGEVADNTTSNWTVDGQKLATSTANNLTISGSSRITTTGQISNASKADQNVTLGNDNGTSTIALADMTFHGSKSYQGSGEIGVNDNITDSQGRAWKITGTQTLTTGTGSDLISLSRVDKLANVSDITNGTGTGLAVAINADSTLTSAQVLFADATRYTGVGNDTINDSRTGDAWTLNADDSLVTGALTFNQVRNINSSSALTDTTGGDWLVTGTKAANNTELFFNGTSSITSTGGVTNSTGSEKTVLVTSAGDLELMDITFSGASIYTGHADGDTVTDNNNNWELTGDNQAKSLNRTFNNIDTVITTGDVDGNSSNWITSGDKVATAKGITFTGITKVTEAGSLTSDASTAQEVEAKAGGLRLAAIDFVDATGFTGNARRGDTINDTSGNIWTITGNQAASRVFGSGSQSFTNISKVTTAGNITDGTNSAWTIDAVKNASSSTNNITVAGTSQITGTGSVTSTMAGQDITLNDSNLSVGGISFTGTKSYTGNSDHVIDQTTGTDDWQVKGGKSAIKQTYTLNEIASVATDNAVTNSSTGTLNVTVDDDSLAVGGIDFQGSHSYIGHSSGDTVSDKTTADTSWLVRGSKQVNKAVTSDPTPAYYQFGNIVAVNTTKGVTNSTNADQTVTLNSDNLTIADIQFKGATEYTGHTDLNDTIKGSANTWQLYNQNNKVSSSYDSGQTVTFNDVKNITDNTGTVFGTDGDDTFTVNSTTDSLESRNIVFTGIDTLNAGGQSTDAGDIIQGTNETWTLNGMDKQVMTDKLTLIENIETINGNNSGTLRGTNGNDEFNLELRTDNGSSELYVQTNEMAFKGMKNLDGNGLSDKVIASKENHTWKLQLDQSGAIVNGSVKVNDLTITDIDTITDAGGGIVVGTTADDIFTITGDKSFTASEINFAGIGTVDGNGGNDTAKAGDNIAIQWQLKDSNNVFSAAGIDFSDIRNIIGNGYEVSKDEREELIGTSKNDEFQVVGDNALLAKNINFTGIRFIHSGAGDADNVVGNNAKWSLNNTDGSLIASGMTFFETERAAEQSGSGTLTGSNLDDTIFWQGNKTLTSDGVEFTGFTNLNTGAGNDTVYIDGAVDTLTSLAGGNDSDTLINRTAGLGWELTSSSSSLGGLNFTAFEHLTHTLSEISLVTDSNINLSSNNIGLPSAQNTSIDISSVPLFSLMQLNTSGSLSGLAKTSEIDATVAGGVDITTNNTLLIDDIISTGGNVSVKANRGDILINGLVASLGNGTVTLESTNGSLLADGDGVHIQAHDINLTAADAVGSQDLPFTITSDFDGTVRIEALTYVRPLFTGAQALLETSGQRLLSFAEIGAMNGLRNASQNLINQLGNVDPAIFTAISSFSVAENSVAEPAAGDFMVAQNDGGYSIQALPIEATAAGEEEELAEEECTVDENCF</sequence>
<protein>
    <submittedName>
        <fullName evidence="5">Filamentous hemagglutinin N-terminal domain-containing protein</fullName>
    </submittedName>
</protein>
<organism evidence="5 6">
    <name type="scientific">Parendozoicomonas callyspongiae</name>
    <dbReference type="NCBI Taxonomy" id="2942213"/>
    <lineage>
        <taxon>Bacteria</taxon>
        <taxon>Pseudomonadati</taxon>
        <taxon>Pseudomonadota</taxon>
        <taxon>Gammaproteobacteria</taxon>
        <taxon>Oceanospirillales</taxon>
        <taxon>Endozoicomonadaceae</taxon>
        <taxon>Parendozoicomonas</taxon>
    </lineage>
</organism>
<dbReference type="Proteomes" id="UP001203338">
    <property type="component" value="Unassembled WGS sequence"/>
</dbReference>
<keyword evidence="2" id="KW-0964">Secreted</keyword>
<gene>
    <name evidence="5" type="ORF">M3P05_05250</name>
</gene>
<comment type="caution">
    <text evidence="5">The sequence shown here is derived from an EMBL/GenBank/DDBJ whole genome shotgun (WGS) entry which is preliminary data.</text>
</comment>
<keyword evidence="6" id="KW-1185">Reference proteome</keyword>
<accession>A0ABT0PE81</accession>
<evidence type="ECO:0000256" key="3">
    <source>
        <dbReference type="ARBA" id="ARBA00022729"/>
    </source>
</evidence>
<evidence type="ECO:0000259" key="4">
    <source>
        <dbReference type="SMART" id="SM00912"/>
    </source>
</evidence>
<keyword evidence="3" id="KW-0732">Signal</keyword>
<dbReference type="InterPro" id="IPR012334">
    <property type="entry name" value="Pectin_lyas_fold"/>
</dbReference>
<dbReference type="Gene3D" id="2.160.20.10">
    <property type="entry name" value="Single-stranded right-handed beta-helix, Pectin lyase-like"/>
    <property type="match status" value="1"/>
</dbReference>
<evidence type="ECO:0000256" key="2">
    <source>
        <dbReference type="ARBA" id="ARBA00022525"/>
    </source>
</evidence>
<proteinExistence type="predicted"/>